<feature type="region of interest" description="Disordered" evidence="1">
    <location>
        <begin position="80"/>
        <end position="100"/>
    </location>
</feature>
<keyword evidence="4" id="KW-1185">Reference proteome</keyword>
<organism evidence="3 4">
    <name type="scientific">Cirrhinus mrigala</name>
    <name type="common">Mrigala</name>
    <dbReference type="NCBI Taxonomy" id="683832"/>
    <lineage>
        <taxon>Eukaryota</taxon>
        <taxon>Metazoa</taxon>
        <taxon>Chordata</taxon>
        <taxon>Craniata</taxon>
        <taxon>Vertebrata</taxon>
        <taxon>Euteleostomi</taxon>
        <taxon>Actinopterygii</taxon>
        <taxon>Neopterygii</taxon>
        <taxon>Teleostei</taxon>
        <taxon>Ostariophysi</taxon>
        <taxon>Cypriniformes</taxon>
        <taxon>Cyprinidae</taxon>
        <taxon>Labeoninae</taxon>
        <taxon>Labeonini</taxon>
        <taxon>Cirrhinus</taxon>
    </lineage>
</organism>
<name>A0ABD0P1S1_CIRMR</name>
<protein>
    <recommendedName>
        <fullName evidence="2">Ig-like domain-containing protein</fullName>
    </recommendedName>
</protein>
<dbReference type="InterPro" id="IPR013783">
    <property type="entry name" value="Ig-like_fold"/>
</dbReference>
<proteinExistence type="predicted"/>
<reference evidence="3 4" key="1">
    <citation type="submission" date="2024-05" db="EMBL/GenBank/DDBJ databases">
        <title>Genome sequencing and assembly of Indian major carp, Cirrhinus mrigala (Hamilton, 1822).</title>
        <authorList>
            <person name="Mohindra V."/>
            <person name="Chowdhury L.M."/>
            <person name="Lal K."/>
            <person name="Jena J.K."/>
        </authorList>
    </citation>
    <scope>NUCLEOTIDE SEQUENCE [LARGE SCALE GENOMIC DNA]</scope>
    <source>
        <strain evidence="3">CM1030</strain>
        <tissue evidence="3">Blood</tissue>
    </source>
</reference>
<sequence>MNKGITASNPSGVTSFSELFFMKEPHDVMAMRRDAVVLDCQAHGEAPIGIRWLKNGATITESERVYLLANSSLFIAEVDSRKDKSDEGTNMDLFSAREPA</sequence>
<comment type="caution">
    <text evidence="3">The sequence shown here is derived from an EMBL/GenBank/DDBJ whole genome shotgun (WGS) entry which is preliminary data.</text>
</comment>
<evidence type="ECO:0000313" key="3">
    <source>
        <dbReference type="EMBL" id="KAL0167500.1"/>
    </source>
</evidence>
<dbReference type="InterPro" id="IPR007110">
    <property type="entry name" value="Ig-like_dom"/>
</dbReference>
<dbReference type="AlphaFoldDB" id="A0ABD0P1S1"/>
<evidence type="ECO:0000313" key="4">
    <source>
        <dbReference type="Proteomes" id="UP001529510"/>
    </source>
</evidence>
<evidence type="ECO:0000256" key="1">
    <source>
        <dbReference type="SAM" id="MobiDB-lite"/>
    </source>
</evidence>
<dbReference type="EMBL" id="JAMKFB020000018">
    <property type="protein sequence ID" value="KAL0167500.1"/>
    <property type="molecule type" value="Genomic_DNA"/>
</dbReference>
<dbReference type="Gene3D" id="2.60.40.10">
    <property type="entry name" value="Immunoglobulins"/>
    <property type="match status" value="1"/>
</dbReference>
<dbReference type="InterPro" id="IPR036179">
    <property type="entry name" value="Ig-like_dom_sf"/>
</dbReference>
<dbReference type="Pfam" id="PF07679">
    <property type="entry name" value="I-set"/>
    <property type="match status" value="1"/>
</dbReference>
<dbReference type="InterPro" id="IPR013098">
    <property type="entry name" value="Ig_I-set"/>
</dbReference>
<evidence type="ECO:0000259" key="2">
    <source>
        <dbReference type="PROSITE" id="PS50835"/>
    </source>
</evidence>
<dbReference type="Proteomes" id="UP001529510">
    <property type="component" value="Unassembled WGS sequence"/>
</dbReference>
<dbReference type="PROSITE" id="PS50835">
    <property type="entry name" value="IG_LIKE"/>
    <property type="match status" value="1"/>
</dbReference>
<accession>A0ABD0P1S1</accession>
<dbReference type="SUPFAM" id="SSF48726">
    <property type="entry name" value="Immunoglobulin"/>
    <property type="match status" value="1"/>
</dbReference>
<gene>
    <name evidence="3" type="ORF">M9458_035722</name>
</gene>
<feature type="domain" description="Ig-like" evidence="2">
    <location>
        <begin position="10"/>
        <end position="89"/>
    </location>
</feature>